<evidence type="ECO:0000256" key="1">
    <source>
        <dbReference type="SAM" id="MobiDB-lite"/>
    </source>
</evidence>
<gene>
    <name evidence="2" type="ORF">TWF694_005300</name>
</gene>
<accession>A0AAV9WUX2</accession>
<protein>
    <submittedName>
        <fullName evidence="2">Uncharacterized protein</fullName>
    </submittedName>
</protein>
<keyword evidence="3" id="KW-1185">Reference proteome</keyword>
<feature type="compositionally biased region" description="Basic and acidic residues" evidence="1">
    <location>
        <begin position="38"/>
        <end position="59"/>
    </location>
</feature>
<reference evidence="2 3" key="1">
    <citation type="submission" date="2019-10" db="EMBL/GenBank/DDBJ databases">
        <authorList>
            <person name="Palmer J.M."/>
        </authorList>
    </citation>
    <scope>NUCLEOTIDE SEQUENCE [LARGE SCALE GENOMIC DNA]</scope>
    <source>
        <strain evidence="2 3">TWF694</strain>
    </source>
</reference>
<name>A0AAV9WUX2_9PEZI</name>
<dbReference type="EMBL" id="JAVHJO010000017">
    <property type="protein sequence ID" value="KAK6525154.1"/>
    <property type="molecule type" value="Genomic_DNA"/>
</dbReference>
<evidence type="ECO:0000313" key="2">
    <source>
        <dbReference type="EMBL" id="KAK6525154.1"/>
    </source>
</evidence>
<sequence length="67" mass="8078">MNDAQSEMSQDERETMKNRHQQLNALANSRRHQLAMDNVRERAMRIRNGEQPEEEEKKSGFFRKLFK</sequence>
<comment type="caution">
    <text evidence="2">The sequence shown here is derived from an EMBL/GenBank/DDBJ whole genome shotgun (WGS) entry which is preliminary data.</text>
</comment>
<evidence type="ECO:0000313" key="3">
    <source>
        <dbReference type="Proteomes" id="UP001365542"/>
    </source>
</evidence>
<dbReference type="AlphaFoldDB" id="A0AAV9WUX2"/>
<organism evidence="2 3">
    <name type="scientific">Orbilia ellipsospora</name>
    <dbReference type="NCBI Taxonomy" id="2528407"/>
    <lineage>
        <taxon>Eukaryota</taxon>
        <taxon>Fungi</taxon>
        <taxon>Dikarya</taxon>
        <taxon>Ascomycota</taxon>
        <taxon>Pezizomycotina</taxon>
        <taxon>Orbiliomycetes</taxon>
        <taxon>Orbiliales</taxon>
        <taxon>Orbiliaceae</taxon>
        <taxon>Orbilia</taxon>
    </lineage>
</organism>
<feature type="region of interest" description="Disordered" evidence="1">
    <location>
        <begin position="1"/>
        <end position="67"/>
    </location>
</feature>
<proteinExistence type="predicted"/>
<dbReference type="Proteomes" id="UP001365542">
    <property type="component" value="Unassembled WGS sequence"/>
</dbReference>